<dbReference type="PANTHER" id="PTHR45766">
    <property type="entry name" value="DNA ANNEALING HELICASE AND ENDONUCLEASE ZRANB3 FAMILY MEMBER"/>
    <property type="match status" value="1"/>
</dbReference>
<evidence type="ECO:0000256" key="3">
    <source>
        <dbReference type="ARBA" id="ARBA00022806"/>
    </source>
</evidence>
<dbReference type="Gene3D" id="3.40.50.10810">
    <property type="entry name" value="Tandem AAA-ATPase domain"/>
    <property type="match status" value="1"/>
</dbReference>
<dbReference type="SMART" id="SM00490">
    <property type="entry name" value="HELICc"/>
    <property type="match status" value="1"/>
</dbReference>
<organism evidence="8 9">
    <name type="scientific">Nostoc sphaeroides CCNUC1</name>
    <dbReference type="NCBI Taxonomy" id="2653204"/>
    <lineage>
        <taxon>Bacteria</taxon>
        <taxon>Bacillati</taxon>
        <taxon>Cyanobacteriota</taxon>
        <taxon>Cyanophyceae</taxon>
        <taxon>Nostocales</taxon>
        <taxon>Nostocaceae</taxon>
        <taxon>Nostoc</taxon>
    </lineage>
</organism>
<evidence type="ECO:0000256" key="2">
    <source>
        <dbReference type="ARBA" id="ARBA00022801"/>
    </source>
</evidence>
<keyword evidence="4" id="KW-0067">ATP-binding</keyword>
<evidence type="ECO:0000313" key="8">
    <source>
        <dbReference type="EMBL" id="QFS52868.1"/>
    </source>
</evidence>
<feature type="region of interest" description="Disordered" evidence="5">
    <location>
        <begin position="1"/>
        <end position="30"/>
    </location>
</feature>
<dbReference type="GO" id="GO:0016787">
    <property type="term" value="F:hydrolase activity"/>
    <property type="evidence" value="ECO:0007669"/>
    <property type="project" value="UniProtKB-KW"/>
</dbReference>
<sequence>MTEQSWNPTIPNQQVRLRRNPGKRGVTTGQTRESAGRLLVLINFGPNEKTYKPYDQLEPCGEPEEIRDLLEAARFGNPDDLRRILTFEKIKGDLTNIFYSMESSNTDFYAYQFKPVLKFLDSPVGRLLIADEVGLGKTIESMYIWKELQAREDARRLLIVCPAMLRDKWLTDIKNRFNFDATIIDAKHLLEATQSFLQRGNYQPFIYITSLEGLRIKKWDEDIKSTRAELARLLYDNQANTEFSIFDLVIIDEAHYLRNPETANNKLAQLLRDASRHLVLLTATPIQIRSNNLYQLLKLLSPEDFFDLSTFERMLEANKPVVEALRLIWKNPPDISATKQSVEKARQSYYFSKSLRIKQVSEELAKSNTIEPASQVRLAQLLESSSLFGQFMTRSRKREVMEKRVKRTAQTLQVEFTSQEKQVYDYITHKIRFESIGKQKFDIFRLLARQRQMTSCMVAALKAWKNNGVIHDFLAGNDDEELLYELFGYELNNESTTIFNNQGKNIKKATYNCPIPENDSEFQIFINNFEKNDTKYKQLVTFLQRELRNKPQEKFVLFAFYRDTLTYLQKRLTADGINNCLIIGGMDRQDKQEILAEFQSNNTCSVLLSSEVGSEGIDLQFCRFIINYDLPWNPMRVEQRIGRLDRLGQKANKISIINFSLKDTIEEYVLEKLYTRIKIFEESIGDLEEILGEKTEALILEFLNPNLNENELILEAEQTINAIANELEQQRKLENEAMNLVAFSDYILSSINRSRSQGRWLRPEEIKAFIEDFFKLQYPGTVITPVRNQQGLFDIKLSDEAKIDLKIFCNQRRFSTQTRLYNQAISCFFDPKIAGAIGKLNHELLDPTHPLIQWIRHKYAPESRTEEGTQNLQPVSASRISSQETEVEPGIYVYVIHRWELSGLRKENRLAYKVIKLGDSNSFSDEVAEALVNQTALCGQQRPNANNLVELEQVLNHYDKCEELLQEAFADAESEFEAENTDRCNVQESSARAYARRKQQEYEERIQRFIAEGKLTIIRADEGRIKKVQQDLNIILKNIELKRQITTSNPTLAAGVIFIE</sequence>
<dbReference type="CDD" id="cd18793">
    <property type="entry name" value="SF2_C_SNF"/>
    <property type="match status" value="1"/>
</dbReference>
<dbReference type="GO" id="GO:0004386">
    <property type="term" value="F:helicase activity"/>
    <property type="evidence" value="ECO:0007669"/>
    <property type="project" value="UniProtKB-KW"/>
</dbReference>
<dbReference type="InterPro" id="IPR014001">
    <property type="entry name" value="Helicase_ATP-bd"/>
</dbReference>
<dbReference type="Pfam" id="PF00176">
    <property type="entry name" value="SNF2-rel_dom"/>
    <property type="match status" value="1"/>
</dbReference>
<dbReference type="InterPro" id="IPR057342">
    <property type="entry name" value="DEXDc_RapA"/>
</dbReference>
<accession>A0A5P8WJ69</accession>
<name>A0A5P8WJ69_9NOSO</name>
<proteinExistence type="predicted"/>
<dbReference type="CDD" id="cd18011">
    <property type="entry name" value="DEXDc_RapA"/>
    <property type="match status" value="1"/>
</dbReference>
<evidence type="ECO:0000313" key="9">
    <source>
        <dbReference type="Proteomes" id="UP000326678"/>
    </source>
</evidence>
<dbReference type="PROSITE" id="PS51194">
    <property type="entry name" value="HELICASE_CTER"/>
    <property type="match status" value="1"/>
</dbReference>
<evidence type="ECO:0000256" key="4">
    <source>
        <dbReference type="ARBA" id="ARBA00022840"/>
    </source>
</evidence>
<evidence type="ECO:0000259" key="7">
    <source>
        <dbReference type="PROSITE" id="PS51194"/>
    </source>
</evidence>
<reference evidence="8 9" key="1">
    <citation type="submission" date="2019-10" db="EMBL/GenBank/DDBJ databases">
        <title>Genomic and transcriptomic insights into the perfect genentic adaptation of a filamentous nitrogen-fixing cyanobacterium to rice fields.</title>
        <authorList>
            <person name="Chen Z."/>
        </authorList>
    </citation>
    <scope>NUCLEOTIDE SEQUENCE [LARGE SCALE GENOMIC DNA]</scope>
    <source>
        <strain evidence="8">CCNUC1</strain>
    </source>
</reference>
<keyword evidence="1" id="KW-0547">Nucleotide-binding</keyword>
<evidence type="ECO:0000256" key="5">
    <source>
        <dbReference type="SAM" id="MobiDB-lite"/>
    </source>
</evidence>
<dbReference type="SMART" id="SM00487">
    <property type="entry name" value="DEXDc"/>
    <property type="match status" value="1"/>
</dbReference>
<dbReference type="InterPro" id="IPR001650">
    <property type="entry name" value="Helicase_C-like"/>
</dbReference>
<keyword evidence="3" id="KW-0347">Helicase</keyword>
<dbReference type="Gene3D" id="3.40.50.300">
    <property type="entry name" value="P-loop containing nucleotide triphosphate hydrolases"/>
    <property type="match status" value="1"/>
</dbReference>
<dbReference type="PANTHER" id="PTHR45766:SF6">
    <property type="entry name" value="SWI_SNF-RELATED MATRIX-ASSOCIATED ACTIN-DEPENDENT REGULATOR OF CHROMATIN SUBFAMILY A-LIKE PROTEIN 1"/>
    <property type="match status" value="1"/>
</dbReference>
<keyword evidence="2" id="KW-0378">Hydrolase</keyword>
<dbReference type="KEGG" id="nsh:GXM_10132"/>
<dbReference type="InterPro" id="IPR049730">
    <property type="entry name" value="SNF2/RAD54-like_C"/>
</dbReference>
<dbReference type="InterPro" id="IPR027417">
    <property type="entry name" value="P-loop_NTPase"/>
</dbReference>
<dbReference type="PROSITE" id="PS51192">
    <property type="entry name" value="HELICASE_ATP_BIND_1"/>
    <property type="match status" value="1"/>
</dbReference>
<dbReference type="EMBL" id="CP045232">
    <property type="protein sequence ID" value="QFS52868.1"/>
    <property type="molecule type" value="Genomic_DNA"/>
</dbReference>
<feature type="domain" description="Helicase ATP-binding" evidence="6">
    <location>
        <begin position="118"/>
        <end position="303"/>
    </location>
</feature>
<dbReference type="InterPro" id="IPR000330">
    <property type="entry name" value="SNF2_N"/>
</dbReference>
<keyword evidence="9" id="KW-1185">Reference proteome</keyword>
<evidence type="ECO:0000256" key="1">
    <source>
        <dbReference type="ARBA" id="ARBA00022741"/>
    </source>
</evidence>
<feature type="domain" description="Helicase C-terminal" evidence="7">
    <location>
        <begin position="535"/>
        <end position="699"/>
    </location>
</feature>
<dbReference type="Pfam" id="PF00271">
    <property type="entry name" value="Helicase_C"/>
    <property type="match status" value="1"/>
</dbReference>
<protein>
    <submittedName>
        <fullName evidence="8">Transcription regulator</fullName>
    </submittedName>
</protein>
<gene>
    <name evidence="8" type="ORF">GXM_10132</name>
</gene>
<dbReference type="Proteomes" id="UP000326678">
    <property type="component" value="Chromosome pGXM05"/>
</dbReference>
<dbReference type="SUPFAM" id="SSF52540">
    <property type="entry name" value="P-loop containing nucleoside triphosphate hydrolases"/>
    <property type="match status" value="2"/>
</dbReference>
<dbReference type="GO" id="GO:0005524">
    <property type="term" value="F:ATP binding"/>
    <property type="evidence" value="ECO:0007669"/>
    <property type="project" value="UniProtKB-KW"/>
</dbReference>
<evidence type="ECO:0000259" key="6">
    <source>
        <dbReference type="PROSITE" id="PS51192"/>
    </source>
</evidence>
<dbReference type="InterPro" id="IPR038718">
    <property type="entry name" value="SNF2-like_sf"/>
</dbReference>
<feature type="compositionally biased region" description="Polar residues" evidence="5">
    <location>
        <begin position="1"/>
        <end position="15"/>
    </location>
</feature>
<dbReference type="AlphaFoldDB" id="A0A5P8WJ69"/>